<organism evidence="1 2">
    <name type="scientific">Persea americana</name>
    <name type="common">Avocado</name>
    <dbReference type="NCBI Taxonomy" id="3435"/>
    <lineage>
        <taxon>Eukaryota</taxon>
        <taxon>Viridiplantae</taxon>
        <taxon>Streptophyta</taxon>
        <taxon>Embryophyta</taxon>
        <taxon>Tracheophyta</taxon>
        <taxon>Spermatophyta</taxon>
        <taxon>Magnoliopsida</taxon>
        <taxon>Magnoliidae</taxon>
        <taxon>Laurales</taxon>
        <taxon>Lauraceae</taxon>
        <taxon>Persea</taxon>
    </lineage>
</organism>
<sequence length="297" mass="33468">MSFPWSILTKVDSIDSIYCCAGRVLSDLLTFSYGYCKRKIRWRWRSDDQVMTTFPPGRLAFKEEGADGTFNQTALLGRLSKLKSLRSFDLSSATDRFPLAIQGVLIEALFNLTNAFAWVRSGLGVNAFKAPTDEDQLPCYSKLVRFATGQPLGFLSSWPLFALCHHFIVWYSANRVYPGRKFKKYALLSDDIVIGDSLVAKVYQEVMTELGVGISAPKSLISERGGLEFAKKFRIQDRDLSPISVKMLQSARHAVAWMPVCQSVGVTSLRTSLRLRGVGFKRYSSRPEHVNPNYNKH</sequence>
<name>A0ACC2KLT7_PERAE</name>
<accession>A0ACC2KLT7</accession>
<dbReference type="EMBL" id="CM056818">
    <property type="protein sequence ID" value="KAJ8621993.1"/>
    <property type="molecule type" value="Genomic_DNA"/>
</dbReference>
<comment type="caution">
    <text evidence="1">The sequence shown here is derived from an EMBL/GenBank/DDBJ whole genome shotgun (WGS) entry which is preliminary data.</text>
</comment>
<protein>
    <submittedName>
        <fullName evidence="1">Uncharacterized protein</fullName>
    </submittedName>
</protein>
<evidence type="ECO:0000313" key="1">
    <source>
        <dbReference type="EMBL" id="KAJ8621993.1"/>
    </source>
</evidence>
<keyword evidence="2" id="KW-1185">Reference proteome</keyword>
<gene>
    <name evidence="1" type="ORF">MRB53_030522</name>
</gene>
<evidence type="ECO:0000313" key="2">
    <source>
        <dbReference type="Proteomes" id="UP001234297"/>
    </source>
</evidence>
<dbReference type="Proteomes" id="UP001234297">
    <property type="component" value="Chromosome 10"/>
</dbReference>
<reference evidence="1 2" key="1">
    <citation type="journal article" date="2022" name="Hortic Res">
        <title>A haplotype resolved chromosomal level avocado genome allows analysis of novel avocado genes.</title>
        <authorList>
            <person name="Nath O."/>
            <person name="Fletcher S.J."/>
            <person name="Hayward A."/>
            <person name="Shaw L.M."/>
            <person name="Masouleh A.K."/>
            <person name="Furtado A."/>
            <person name="Henry R.J."/>
            <person name="Mitter N."/>
        </authorList>
    </citation>
    <scope>NUCLEOTIDE SEQUENCE [LARGE SCALE GENOMIC DNA]</scope>
    <source>
        <strain evidence="2">cv. Hass</strain>
    </source>
</reference>
<proteinExistence type="predicted"/>